<dbReference type="AlphaFoldDB" id="A0A8H7TH67"/>
<comment type="caution">
    <text evidence="1">The sequence shown here is derived from an EMBL/GenBank/DDBJ whole genome shotgun (WGS) entry which is preliminary data.</text>
</comment>
<accession>A0A8H7TH67</accession>
<name>A0A8H7TH67_9HELO</name>
<proteinExistence type="predicted"/>
<protein>
    <submittedName>
        <fullName evidence="1">Uncharacterized protein</fullName>
    </submittedName>
</protein>
<dbReference type="Proteomes" id="UP000664132">
    <property type="component" value="Unassembled WGS sequence"/>
</dbReference>
<organism evidence="1 2">
    <name type="scientific">Cadophora malorum</name>
    <dbReference type="NCBI Taxonomy" id="108018"/>
    <lineage>
        <taxon>Eukaryota</taxon>
        <taxon>Fungi</taxon>
        <taxon>Dikarya</taxon>
        <taxon>Ascomycota</taxon>
        <taxon>Pezizomycotina</taxon>
        <taxon>Leotiomycetes</taxon>
        <taxon>Helotiales</taxon>
        <taxon>Ploettnerulaceae</taxon>
        <taxon>Cadophora</taxon>
    </lineage>
</organism>
<evidence type="ECO:0000313" key="2">
    <source>
        <dbReference type="Proteomes" id="UP000664132"/>
    </source>
</evidence>
<gene>
    <name evidence="1" type="ORF">IFR04_007231</name>
</gene>
<dbReference type="EMBL" id="JAFJYH010000101">
    <property type="protein sequence ID" value="KAG4419634.1"/>
    <property type="molecule type" value="Genomic_DNA"/>
</dbReference>
<evidence type="ECO:0000313" key="1">
    <source>
        <dbReference type="EMBL" id="KAG4419634.1"/>
    </source>
</evidence>
<keyword evidence="2" id="KW-1185">Reference proteome</keyword>
<sequence length="99" mass="10547">MSGNPLWEVHPVMAASPAVLTTAAQFEERIPAFIAALSVAEPTTIASILDLTSGDILVGVRTKATTWCLWASSAGIIREPTLPVMPDKNTRMVVGMINK</sequence>
<reference evidence="1" key="1">
    <citation type="submission" date="2021-02" db="EMBL/GenBank/DDBJ databases">
        <title>Genome sequence Cadophora malorum strain M34.</title>
        <authorList>
            <person name="Stefanovic E."/>
            <person name="Vu D."/>
            <person name="Scully C."/>
            <person name="Dijksterhuis J."/>
            <person name="Roader J."/>
            <person name="Houbraken J."/>
        </authorList>
    </citation>
    <scope>NUCLEOTIDE SEQUENCE</scope>
    <source>
        <strain evidence="1">M34</strain>
    </source>
</reference>